<dbReference type="AlphaFoldDB" id="A0A4Z1A5F8"/>
<protein>
    <recommendedName>
        <fullName evidence="3">Capsule biosynthesis protein</fullName>
    </recommendedName>
</protein>
<sequence length="591" mass="68933">MKILFFSPHALITLHSLPELQIAKYLKSVGHEVHYVTCDGVFSNYCVSMASENIDVGANSIEKESICKKCRYTRDILIHDNMFINHRLDQYILDSDYIEVEKHIAAVTAENFLDYEVLGIKVFRLASYEPLLKFKKISCEFDKDEWQTFLIYARNCLISLYAYARLYSKISPDVLFAYSPQYGVNNAVFHFSMLRGNSCYFIEGSSNNAERYEAVRVWKWQNFYLLNPALDYWNRRFELIRELDLDRIKGHFDELLKAKSFAVYSSAVSGNFKLENHFNIKKGAKIILASLSSSDEAYSAYIIGGFPGSKVESKVFKNQFEWIRETISIVSNDPNLHLIIRLHPRDLQNKRESVVSEQFSIWQSILKDLPANVSVNYPTENISLYDLLKEIDLLVTGWSATGIEALSYGIPVVTYDENLPSYPRLVHYTGNSLKTYRENIFKALEDGWNIRNVENSYLWMALSFSAGTVRIPSELYSKIIKRRNLIFRILKKFFKLLGLRGIFFKLENWFTFSIFKKAVELKCVDGLVKFNLKNLYEYRLLNNQVSKYDISKKIMQMFNSNLENLYKYSSDDYKSNSKLFLKAKNELRSYK</sequence>
<dbReference type="RefSeq" id="WP_135583236.1">
    <property type="nucleotide sequence ID" value="NZ_RQGO01000005.1"/>
</dbReference>
<dbReference type="Gene3D" id="3.40.50.12580">
    <property type="match status" value="1"/>
</dbReference>
<dbReference type="InterPro" id="IPR043148">
    <property type="entry name" value="TagF_C"/>
</dbReference>
<reference evidence="1" key="1">
    <citation type="journal article" date="2019" name="PLoS Negl. Trop. Dis.">
        <title>Revisiting the worldwide diversity of Leptospira species in the environment.</title>
        <authorList>
            <person name="Vincent A.T."/>
            <person name="Schiettekatte O."/>
            <person name="Bourhy P."/>
            <person name="Veyrier F.J."/>
            <person name="Picardeau M."/>
        </authorList>
    </citation>
    <scope>NUCLEOTIDE SEQUENCE [LARGE SCALE GENOMIC DNA]</scope>
    <source>
        <strain evidence="1">201702422</strain>
    </source>
</reference>
<evidence type="ECO:0000313" key="2">
    <source>
        <dbReference type="Proteomes" id="UP000298263"/>
    </source>
</evidence>
<organism evidence="1 2">
    <name type="scientific">Leptospira congkakensis</name>
    <dbReference type="NCBI Taxonomy" id="2484932"/>
    <lineage>
        <taxon>Bacteria</taxon>
        <taxon>Pseudomonadati</taxon>
        <taxon>Spirochaetota</taxon>
        <taxon>Spirochaetia</taxon>
        <taxon>Leptospirales</taxon>
        <taxon>Leptospiraceae</taxon>
        <taxon>Leptospira</taxon>
    </lineage>
</organism>
<dbReference type="EMBL" id="RQGP01000022">
    <property type="protein sequence ID" value="TGL90231.1"/>
    <property type="molecule type" value="Genomic_DNA"/>
</dbReference>
<evidence type="ECO:0000313" key="1">
    <source>
        <dbReference type="EMBL" id="TGL90231.1"/>
    </source>
</evidence>
<accession>A0A4Z1A5F8</accession>
<comment type="caution">
    <text evidence="1">The sequence shown here is derived from an EMBL/GenBank/DDBJ whole genome shotgun (WGS) entry which is preliminary data.</text>
</comment>
<name>A0A4Z1A5F8_9LEPT</name>
<keyword evidence="2" id="KW-1185">Reference proteome</keyword>
<evidence type="ECO:0008006" key="3">
    <source>
        <dbReference type="Google" id="ProtNLM"/>
    </source>
</evidence>
<dbReference type="OrthoDB" id="312711at2"/>
<proteinExistence type="predicted"/>
<gene>
    <name evidence="1" type="ORF">EHQ69_09765</name>
</gene>
<dbReference type="SUPFAM" id="SSF53756">
    <property type="entry name" value="UDP-Glycosyltransferase/glycogen phosphorylase"/>
    <property type="match status" value="1"/>
</dbReference>
<dbReference type="Proteomes" id="UP000298263">
    <property type="component" value="Unassembled WGS sequence"/>
</dbReference>